<evidence type="ECO:0000313" key="5">
    <source>
        <dbReference type="Proteomes" id="UP000018958"/>
    </source>
</evidence>
<keyword evidence="1" id="KW-0862">Zinc</keyword>
<feature type="compositionally biased region" description="Basic and acidic residues" evidence="2">
    <location>
        <begin position="85"/>
        <end position="102"/>
    </location>
</feature>
<dbReference type="OrthoDB" id="128058at2759"/>
<feature type="region of interest" description="Disordered" evidence="2">
    <location>
        <begin position="549"/>
        <end position="655"/>
    </location>
</feature>
<feature type="compositionally biased region" description="Basic and acidic residues" evidence="2">
    <location>
        <begin position="131"/>
        <end position="142"/>
    </location>
</feature>
<feature type="compositionally biased region" description="Low complexity" evidence="2">
    <location>
        <begin position="567"/>
        <end position="579"/>
    </location>
</feature>
<dbReference type="GO" id="GO:0003676">
    <property type="term" value="F:nucleic acid binding"/>
    <property type="evidence" value="ECO:0007669"/>
    <property type="project" value="InterPro"/>
</dbReference>
<dbReference type="AlphaFoldDB" id="W2VQ30"/>
<dbReference type="Proteomes" id="UP000018958">
    <property type="component" value="Unassembled WGS sequence"/>
</dbReference>
<feature type="compositionally biased region" description="Polar residues" evidence="2">
    <location>
        <begin position="105"/>
        <end position="114"/>
    </location>
</feature>
<name>W2VQ30_PHYNI</name>
<feature type="compositionally biased region" description="Basic residues" evidence="2">
    <location>
        <begin position="116"/>
        <end position="130"/>
    </location>
</feature>
<organism evidence="4 5">
    <name type="scientific">Phytophthora nicotianae CJ01A1</name>
    <dbReference type="NCBI Taxonomy" id="1317063"/>
    <lineage>
        <taxon>Eukaryota</taxon>
        <taxon>Sar</taxon>
        <taxon>Stramenopiles</taxon>
        <taxon>Oomycota</taxon>
        <taxon>Peronosporomycetes</taxon>
        <taxon>Peronosporales</taxon>
        <taxon>Peronosporaceae</taxon>
        <taxon>Phytophthora</taxon>
    </lineage>
</organism>
<reference evidence="4 5" key="1">
    <citation type="submission" date="2013-11" db="EMBL/GenBank/DDBJ databases">
        <title>The Genome Sequence of Phytophthora parasitica CJ01A1.</title>
        <authorList>
            <consortium name="The Broad Institute Genomics Platform"/>
            <person name="Russ C."/>
            <person name="Tyler B."/>
            <person name="Panabieres F."/>
            <person name="Shan W."/>
            <person name="Tripathy S."/>
            <person name="Grunwald N."/>
            <person name="Machado M."/>
            <person name="Johnson C.S."/>
            <person name="Walker B."/>
            <person name="Young S.K."/>
            <person name="Zeng Q."/>
            <person name="Gargeya S."/>
            <person name="Fitzgerald M."/>
            <person name="Haas B."/>
            <person name="Abouelleil A."/>
            <person name="Allen A.W."/>
            <person name="Alvarado L."/>
            <person name="Arachchi H.M."/>
            <person name="Berlin A.M."/>
            <person name="Chapman S.B."/>
            <person name="Gainer-Dewar J."/>
            <person name="Goldberg J."/>
            <person name="Griggs A."/>
            <person name="Gujja S."/>
            <person name="Hansen M."/>
            <person name="Howarth C."/>
            <person name="Imamovic A."/>
            <person name="Ireland A."/>
            <person name="Larimer J."/>
            <person name="McCowan C."/>
            <person name="Murphy C."/>
            <person name="Pearson M."/>
            <person name="Poon T.W."/>
            <person name="Priest M."/>
            <person name="Roberts A."/>
            <person name="Saif S."/>
            <person name="Shea T."/>
            <person name="Sisk P."/>
            <person name="Sykes S."/>
            <person name="Wortman J."/>
            <person name="Nusbaum C."/>
            <person name="Birren B."/>
        </authorList>
    </citation>
    <scope>NUCLEOTIDE SEQUENCE [LARGE SCALE GENOMIC DNA]</scope>
    <source>
        <strain evidence="4 5">CJ01A1</strain>
    </source>
</reference>
<feature type="region of interest" description="Disordered" evidence="2">
    <location>
        <begin position="1"/>
        <end position="142"/>
    </location>
</feature>
<feature type="compositionally biased region" description="Basic and acidic residues" evidence="2">
    <location>
        <begin position="59"/>
        <end position="70"/>
    </location>
</feature>
<feature type="domain" description="CCHC-type" evidence="3">
    <location>
        <begin position="679"/>
        <end position="692"/>
    </location>
</feature>
<dbReference type="EMBL" id="ANIX01005125">
    <property type="protein sequence ID" value="ETO99752.1"/>
    <property type="molecule type" value="Genomic_DNA"/>
</dbReference>
<evidence type="ECO:0000256" key="2">
    <source>
        <dbReference type="SAM" id="MobiDB-lite"/>
    </source>
</evidence>
<feature type="compositionally biased region" description="Polar residues" evidence="2">
    <location>
        <begin position="580"/>
        <end position="590"/>
    </location>
</feature>
<comment type="caution">
    <text evidence="4">The sequence shown here is derived from an EMBL/GenBank/DDBJ whole genome shotgun (WGS) entry which is preliminary data.</text>
</comment>
<feature type="compositionally biased region" description="Basic and acidic residues" evidence="2">
    <location>
        <begin position="12"/>
        <end position="29"/>
    </location>
</feature>
<evidence type="ECO:0000256" key="1">
    <source>
        <dbReference type="PROSITE-ProRule" id="PRU00047"/>
    </source>
</evidence>
<evidence type="ECO:0000313" key="4">
    <source>
        <dbReference type="EMBL" id="ETO99752.1"/>
    </source>
</evidence>
<gene>
    <name evidence="4" type="ORF">F441_22828</name>
</gene>
<accession>W2VQ30</accession>
<dbReference type="PROSITE" id="PS50158">
    <property type="entry name" value="ZF_CCHC"/>
    <property type="match status" value="1"/>
</dbReference>
<keyword evidence="1" id="KW-0863">Zinc-finger</keyword>
<protein>
    <recommendedName>
        <fullName evidence="3">CCHC-type domain-containing protein</fullName>
    </recommendedName>
</protein>
<proteinExistence type="predicted"/>
<dbReference type="GO" id="GO:0008270">
    <property type="term" value="F:zinc ion binding"/>
    <property type="evidence" value="ECO:0007669"/>
    <property type="project" value="UniProtKB-KW"/>
</dbReference>
<sequence length="739" mass="81784">MVRVPGSSCDSGYHRESQEDEEVPVKLESEMEASSEAGSPTPPLNEEGSAERQSAGRSSADRNEKEDLLQEKPQPPPYASSGGTADHDSHRDPPGEEPKVKTEGNPPTTAPLTQKSLRKKKPKASRKKLKALADSDSDSRDEITTTWSDDQLEEAFNRNELQVFLVKNPVMKILQLRTPESLKGPVTPPPATANKLDAVKAVLRLLKEAGITPGPFAAKDLFHLDLETIQITLSELFEKLKVLVGEAKTQTKVETKLEAAVTKLPGSVSPTRSSQHSHYASATSMADFDTSEGVDRMQLGASGAVMLQTRAQRVSNEGLRVGASAAVSRPNENPDRLQTFFYSAMKRFLNEQRAVLGTLTVPLVRRTEPHDVDMESVRSNHGEYDPDDLDLHASWQVTVATAATTTGLPAITPRIRISAMSEPKGFSRKDDDEDRARAWIGKVKSAFVRDQAPDDETSLVLGGLFTGPARNWYRQLSRTTRGDWKELLREFQAQTEAKLRVKSGPSDVRREHVERFIETLDDRDLADQLALLRISDADALEEVLRARQRAKNRHGRAHFGPSKYRQKAASSDATKSASTRKVQTVVTANQSDSDSDSGLSGSESDRDLRRIYLAATEGESKTQATVPDEPDRTASGQTPPPREANPGQRSPHGRPQFQRCTHCGSHRHDDLHCWKRLTCQRCGKRGHPSDRCLFVCRGCGEIHDAGKFQMEEFYNLIRQWYDPAKHGGGLPKSAEKMLN</sequence>
<dbReference type="InterPro" id="IPR001878">
    <property type="entry name" value="Znf_CCHC"/>
</dbReference>
<keyword evidence="1" id="KW-0479">Metal-binding</keyword>
<evidence type="ECO:0000259" key="3">
    <source>
        <dbReference type="PROSITE" id="PS50158"/>
    </source>
</evidence>